<dbReference type="InterPro" id="IPR051485">
    <property type="entry name" value="SR-CTD_assoc_factor"/>
</dbReference>
<dbReference type="Gene3D" id="3.30.70.330">
    <property type="match status" value="1"/>
</dbReference>
<feature type="compositionally biased region" description="Low complexity" evidence="3">
    <location>
        <begin position="76"/>
        <end position="86"/>
    </location>
</feature>
<protein>
    <submittedName>
        <fullName evidence="7">Predicted splicing regulator, contains RRM, SWAP and RPR domains</fullName>
    </submittedName>
</protein>
<proteinExistence type="predicted"/>
<feature type="compositionally biased region" description="Low complexity" evidence="3">
    <location>
        <begin position="611"/>
        <end position="638"/>
    </location>
</feature>
<dbReference type="Gene3D" id="1.10.10.790">
    <property type="entry name" value="Surp module"/>
    <property type="match status" value="1"/>
</dbReference>
<evidence type="ECO:0000259" key="4">
    <source>
        <dbReference type="PROSITE" id="PS50102"/>
    </source>
</evidence>
<dbReference type="GO" id="GO:0003723">
    <property type="term" value="F:RNA binding"/>
    <property type="evidence" value="ECO:0007669"/>
    <property type="project" value="UniProtKB-UniRule"/>
</dbReference>
<dbReference type="PROSITE" id="PS50102">
    <property type="entry name" value="RRM"/>
    <property type="match status" value="1"/>
</dbReference>
<feature type="compositionally biased region" description="Basic and acidic residues" evidence="3">
    <location>
        <begin position="56"/>
        <end position="75"/>
    </location>
</feature>
<feature type="region of interest" description="Disordered" evidence="3">
    <location>
        <begin position="663"/>
        <end position="698"/>
    </location>
</feature>
<dbReference type="SUPFAM" id="SSF109905">
    <property type="entry name" value="Surp module (SWAP domain)"/>
    <property type="match status" value="1"/>
</dbReference>
<feature type="compositionally biased region" description="Low complexity" evidence="3">
    <location>
        <begin position="317"/>
        <end position="328"/>
    </location>
</feature>
<feature type="compositionally biased region" description="Basic residues" evidence="3">
    <location>
        <begin position="307"/>
        <end position="316"/>
    </location>
</feature>
<dbReference type="InterPro" id="IPR035979">
    <property type="entry name" value="RBD_domain_sf"/>
</dbReference>
<feature type="domain" description="CID" evidence="6">
    <location>
        <begin position="462"/>
        <end position="610"/>
    </location>
</feature>
<dbReference type="InterPro" id="IPR012677">
    <property type="entry name" value="Nucleotide-bd_a/b_plait_sf"/>
</dbReference>
<dbReference type="InterPro" id="IPR000504">
    <property type="entry name" value="RRM_dom"/>
</dbReference>
<feature type="region of interest" description="Disordered" evidence="3">
    <location>
        <begin position="1"/>
        <end position="119"/>
    </location>
</feature>
<organism evidence="7">
    <name type="scientific">Phaffia rhodozyma</name>
    <name type="common">Yeast</name>
    <name type="synonym">Xanthophyllomyces dendrorhous</name>
    <dbReference type="NCBI Taxonomy" id="264483"/>
    <lineage>
        <taxon>Eukaryota</taxon>
        <taxon>Fungi</taxon>
        <taxon>Dikarya</taxon>
        <taxon>Basidiomycota</taxon>
        <taxon>Agaricomycotina</taxon>
        <taxon>Tremellomycetes</taxon>
        <taxon>Cystofilobasidiales</taxon>
        <taxon>Mrakiaceae</taxon>
        <taxon>Phaffia</taxon>
    </lineage>
</organism>
<feature type="region of interest" description="Disordered" evidence="3">
    <location>
        <begin position="304"/>
        <end position="357"/>
    </location>
</feature>
<dbReference type="Gene3D" id="1.25.40.90">
    <property type="match status" value="1"/>
</dbReference>
<dbReference type="InterPro" id="IPR006569">
    <property type="entry name" value="CID_dom"/>
</dbReference>
<evidence type="ECO:0000256" key="2">
    <source>
        <dbReference type="PROSITE-ProRule" id="PRU00176"/>
    </source>
</evidence>
<feature type="compositionally biased region" description="Low complexity" evidence="3">
    <location>
        <begin position="338"/>
        <end position="349"/>
    </location>
</feature>
<dbReference type="GO" id="GO:0006396">
    <property type="term" value="P:RNA processing"/>
    <property type="evidence" value="ECO:0007669"/>
    <property type="project" value="InterPro"/>
</dbReference>
<evidence type="ECO:0000313" key="7">
    <source>
        <dbReference type="EMBL" id="CDZ98296.1"/>
    </source>
</evidence>
<dbReference type="InterPro" id="IPR000061">
    <property type="entry name" value="Surp"/>
</dbReference>
<dbReference type="SMART" id="SM00582">
    <property type="entry name" value="RPR"/>
    <property type="match status" value="1"/>
</dbReference>
<dbReference type="PROSITE" id="PS50128">
    <property type="entry name" value="SURP"/>
    <property type="match status" value="1"/>
</dbReference>
<evidence type="ECO:0000256" key="3">
    <source>
        <dbReference type="SAM" id="MobiDB-lite"/>
    </source>
</evidence>
<name>A0A0F7SHC1_PHARH</name>
<dbReference type="GO" id="GO:0005634">
    <property type="term" value="C:nucleus"/>
    <property type="evidence" value="ECO:0007669"/>
    <property type="project" value="TreeGrafter"/>
</dbReference>
<dbReference type="InterPro" id="IPR008942">
    <property type="entry name" value="ENTH_VHS"/>
</dbReference>
<dbReference type="SUPFAM" id="SSF54928">
    <property type="entry name" value="RNA-binding domain, RBD"/>
    <property type="match status" value="1"/>
</dbReference>
<keyword evidence="1 2" id="KW-0694">RNA-binding</keyword>
<reference evidence="7" key="1">
    <citation type="submission" date="2014-08" db="EMBL/GenBank/DDBJ databases">
        <authorList>
            <person name="Sharma Rahul"/>
            <person name="Thines Marco"/>
        </authorList>
    </citation>
    <scope>NUCLEOTIDE SEQUENCE</scope>
</reference>
<dbReference type="EMBL" id="LN483326">
    <property type="protein sequence ID" value="CDZ98296.1"/>
    <property type="molecule type" value="Genomic_DNA"/>
</dbReference>
<dbReference type="AlphaFoldDB" id="A0A0F7SHC1"/>
<accession>A0A0F7SHC1</accession>
<evidence type="ECO:0000256" key="1">
    <source>
        <dbReference type="ARBA" id="ARBA00022884"/>
    </source>
</evidence>
<feature type="compositionally biased region" description="Basic and acidic residues" evidence="3">
    <location>
        <begin position="1"/>
        <end position="10"/>
    </location>
</feature>
<evidence type="ECO:0000259" key="5">
    <source>
        <dbReference type="PROSITE" id="PS50128"/>
    </source>
</evidence>
<feature type="region of interest" description="Disordered" evidence="3">
    <location>
        <begin position="428"/>
        <end position="458"/>
    </location>
</feature>
<feature type="region of interest" description="Disordered" evidence="3">
    <location>
        <begin position="610"/>
        <end position="638"/>
    </location>
</feature>
<feature type="domain" description="SURP motif" evidence="5">
    <location>
        <begin position="374"/>
        <end position="418"/>
    </location>
</feature>
<evidence type="ECO:0000259" key="6">
    <source>
        <dbReference type="PROSITE" id="PS51391"/>
    </source>
</evidence>
<dbReference type="SMART" id="SM00648">
    <property type="entry name" value="SWAP"/>
    <property type="match status" value="1"/>
</dbReference>
<dbReference type="Pfam" id="PF01805">
    <property type="entry name" value="Surp"/>
    <property type="match status" value="1"/>
</dbReference>
<dbReference type="PROSITE" id="PS51391">
    <property type="entry name" value="CID"/>
    <property type="match status" value="1"/>
</dbReference>
<sequence>MPNYARKLDLSKFGGGQDSDQDSDEFDPTAPPSRQPVLGAEKQQTYHYGIQRKSKRDRDREEEKRKKDEEEREAARVFAEFSAEFEGSSNSNTIQPKGGFVRASGSASGSLAYEPPNKSQFPVKKAGIFDSAPSPPKPAALKGKGKRVINTFLEDLKRDQAAREERFKKSGLSGTSAAVHAAWETERGSHDIGDSMTTNLYVGNLPDGVSEQPLGLLFAKIGPVGSVKIMWPRYDEPPPGVDASTLQGRRVGSKAGLTGFVAYMKRQDAEKAVKELDGLDWGGSVLRVGWSKAMPLPARAIYDITSHSRRHSRSPSRSRSPSPSTSHHPSSKRRRSRSPSYSRSPSRSPVAKRPVRLNPSSAASFALDPDKEHFIRTVADKVLSVGKAFEDMLRSKEAVNPRFDFLRNEHSNEYHFYRTCLDPRYRAPSPPPKPFEEEGYDSVYSTEESEESENERVGKGKLAKLARRRFTSCLRGLRGERGGVARCMGFALGHADAAEEVAEIICQSLVIFETPIPRKVARLHLISDILSNSASPVPNAWKYRNAFETRLERVFDHFGELHRGFKEQAGRLSAETFKGQIDKVVDVLEIWIVFNPAFTSDLRLRLQGVHPSRSSTSDSTDIATAPSGTSSLSTAATTSPPVFQSKFKKSGFSSTFASVDADVRADDGNIEDDLDGAPLGEDGGNVDGEPLDLDGEPM</sequence>
<feature type="domain" description="RRM" evidence="4">
    <location>
        <begin position="198"/>
        <end position="293"/>
    </location>
</feature>
<dbReference type="PANTHER" id="PTHR23140">
    <property type="entry name" value="RNA PROCESSING PROTEIN LD23810P"/>
    <property type="match status" value="1"/>
</dbReference>
<dbReference type="PANTHER" id="PTHR23140:SF0">
    <property type="entry name" value="U2 SNRNP-ASSOCIATED SURP MOTIF-CONTAINING PROTEIN"/>
    <property type="match status" value="1"/>
</dbReference>
<dbReference type="InterPro" id="IPR035967">
    <property type="entry name" value="SWAP/Surp_sf"/>
</dbReference>
<feature type="compositionally biased region" description="Acidic residues" evidence="3">
    <location>
        <begin position="689"/>
        <end position="698"/>
    </location>
</feature>
<dbReference type="SMART" id="SM00360">
    <property type="entry name" value="RRM"/>
    <property type="match status" value="1"/>
</dbReference>